<protein>
    <recommendedName>
        <fullName evidence="5">BTB/POZ domain-containing protein</fullName>
    </recommendedName>
</protein>
<dbReference type="SMART" id="SM00584">
    <property type="entry name" value="TLDc"/>
    <property type="match status" value="1"/>
</dbReference>
<organism evidence="3 4">
    <name type="scientific">Glomus cerebriforme</name>
    <dbReference type="NCBI Taxonomy" id="658196"/>
    <lineage>
        <taxon>Eukaryota</taxon>
        <taxon>Fungi</taxon>
        <taxon>Fungi incertae sedis</taxon>
        <taxon>Mucoromycota</taxon>
        <taxon>Glomeromycotina</taxon>
        <taxon>Glomeromycetes</taxon>
        <taxon>Glomerales</taxon>
        <taxon>Glomeraceae</taxon>
        <taxon>Glomus</taxon>
    </lineage>
</organism>
<dbReference type="InterPro" id="IPR000210">
    <property type="entry name" value="BTB/POZ_dom"/>
</dbReference>
<sequence>MEEPPNLCLEILKNFENLFESKKDYDVIIQAGEGQDQKEIYAHSAVLCCQSNYFDKAFKNGKYTFNKPNILPYIFEAVLRYLYCGHIDLNTKNGPDILKLLVAADELGLYTLSEYIQKFVVDNQIFLFHDRKELLKNDPVGILEVIFQYDSLAALKEYCLKVICQEPDILFDPNKISAIPAQILETLLIREDLALDEIDVWNKLVTWAHAQHPTINNDPSKWTNDEATLMEKTVSRFIPLIRFHDINTTEYYEKILPYQGLLPEKLSQEIWQFHCAVDIKPIGSLPSRSFCTIDSILIKTNHLALFASWIDNADVLLTKISYKFNLILRGSRDGFNANTFHEKCDNKGATIIVAKIKGTNRVVGGYNPLDWSGNGDKFTSESFIYTFQNYHDFNTGRIGRVIQNEYAVRCYSNYGPLFGSYNLGSNDIMMTEHGEWSSVTNSYPNLNIPRNFEIDEYEVFQVVSKFYNL</sequence>
<evidence type="ECO:0000313" key="4">
    <source>
        <dbReference type="Proteomes" id="UP000265703"/>
    </source>
</evidence>
<dbReference type="InterPro" id="IPR011333">
    <property type="entry name" value="SKP1/BTB/POZ_sf"/>
</dbReference>
<gene>
    <name evidence="3" type="ORF">C1645_833994</name>
</gene>
<dbReference type="Pfam" id="PF07534">
    <property type="entry name" value="TLD"/>
    <property type="match status" value="1"/>
</dbReference>
<keyword evidence="4" id="KW-1185">Reference proteome</keyword>
<name>A0A397SHA3_9GLOM</name>
<dbReference type="PANTHER" id="PTHR24410">
    <property type="entry name" value="HL07962P-RELATED"/>
    <property type="match status" value="1"/>
</dbReference>
<dbReference type="Proteomes" id="UP000265703">
    <property type="component" value="Unassembled WGS sequence"/>
</dbReference>
<dbReference type="CDD" id="cd18186">
    <property type="entry name" value="BTB_POZ_ZBTB_KLHL-like"/>
    <property type="match status" value="1"/>
</dbReference>
<evidence type="ECO:0000259" key="1">
    <source>
        <dbReference type="PROSITE" id="PS50097"/>
    </source>
</evidence>
<dbReference type="PROSITE" id="PS50097">
    <property type="entry name" value="BTB"/>
    <property type="match status" value="1"/>
</dbReference>
<evidence type="ECO:0008006" key="5">
    <source>
        <dbReference type="Google" id="ProtNLM"/>
    </source>
</evidence>
<dbReference type="OrthoDB" id="25620at2759"/>
<dbReference type="PANTHER" id="PTHR24410:SF23">
    <property type="entry name" value="BTB DOMAIN-CONTAINING PROTEIN-RELATED"/>
    <property type="match status" value="1"/>
</dbReference>
<dbReference type="PROSITE" id="PS51886">
    <property type="entry name" value="TLDC"/>
    <property type="match status" value="1"/>
</dbReference>
<comment type="caution">
    <text evidence="3">The sequence shown here is derived from an EMBL/GenBank/DDBJ whole genome shotgun (WGS) entry which is preliminary data.</text>
</comment>
<evidence type="ECO:0000313" key="3">
    <source>
        <dbReference type="EMBL" id="RIA83347.1"/>
    </source>
</evidence>
<feature type="domain" description="TLDc" evidence="2">
    <location>
        <begin position="296"/>
        <end position="463"/>
    </location>
</feature>
<accession>A0A397SHA3</accession>
<reference evidence="3" key="1">
    <citation type="submission" date="2018-06" db="EMBL/GenBank/DDBJ databases">
        <title>Comparative genomics reveals the genomic features of Rhizophagus irregularis, R. cerebriforme, R. diaphanum and Gigaspora rosea, and their symbiotic lifestyle signature.</title>
        <authorList>
            <person name="Morin E."/>
            <person name="San Clemente H."/>
            <person name="Chen E.C.H."/>
            <person name="De La Providencia I."/>
            <person name="Hainaut M."/>
            <person name="Kuo A."/>
            <person name="Kohler A."/>
            <person name="Murat C."/>
            <person name="Tang N."/>
            <person name="Roy S."/>
            <person name="Loubradou J."/>
            <person name="Henrissat B."/>
            <person name="Grigoriev I.V."/>
            <person name="Corradi N."/>
            <person name="Roux C."/>
            <person name="Martin F.M."/>
        </authorList>
    </citation>
    <scope>NUCLEOTIDE SEQUENCE [LARGE SCALE GENOMIC DNA]</scope>
    <source>
        <strain evidence="3">DAOM 227022</strain>
    </source>
</reference>
<dbReference type="Gene3D" id="3.30.710.10">
    <property type="entry name" value="Potassium Channel Kv1.1, Chain A"/>
    <property type="match status" value="1"/>
</dbReference>
<dbReference type="SMART" id="SM00225">
    <property type="entry name" value="BTB"/>
    <property type="match status" value="1"/>
</dbReference>
<dbReference type="InterPro" id="IPR006571">
    <property type="entry name" value="TLDc_dom"/>
</dbReference>
<proteinExistence type="predicted"/>
<dbReference type="AlphaFoldDB" id="A0A397SHA3"/>
<dbReference type="EMBL" id="QKYT01000581">
    <property type="protein sequence ID" value="RIA83347.1"/>
    <property type="molecule type" value="Genomic_DNA"/>
</dbReference>
<dbReference type="InterPro" id="IPR051481">
    <property type="entry name" value="BTB-POZ/Galectin-3-binding"/>
</dbReference>
<evidence type="ECO:0000259" key="2">
    <source>
        <dbReference type="PROSITE" id="PS51886"/>
    </source>
</evidence>
<dbReference type="SUPFAM" id="SSF54695">
    <property type="entry name" value="POZ domain"/>
    <property type="match status" value="1"/>
</dbReference>
<dbReference type="Pfam" id="PF00651">
    <property type="entry name" value="BTB"/>
    <property type="match status" value="1"/>
</dbReference>
<feature type="domain" description="BTB" evidence="1">
    <location>
        <begin position="25"/>
        <end position="91"/>
    </location>
</feature>